<organism evidence="1 2">
    <name type="scientific">Maribacter ulvicola</name>
    <dbReference type="NCBI Taxonomy" id="228959"/>
    <lineage>
        <taxon>Bacteria</taxon>
        <taxon>Pseudomonadati</taxon>
        <taxon>Bacteroidota</taxon>
        <taxon>Flavobacteriia</taxon>
        <taxon>Flavobacteriales</taxon>
        <taxon>Flavobacteriaceae</taxon>
        <taxon>Maribacter</taxon>
    </lineage>
</organism>
<evidence type="ECO:0000313" key="1">
    <source>
        <dbReference type="EMBL" id="SIQ91294.1"/>
    </source>
</evidence>
<dbReference type="AlphaFoldDB" id="A0A1N6WMG8"/>
<accession>A0A1N6WMG8</accession>
<keyword evidence="2" id="KW-1185">Reference proteome</keyword>
<reference evidence="2" key="1">
    <citation type="submission" date="2017-01" db="EMBL/GenBank/DDBJ databases">
        <authorList>
            <person name="Varghese N."/>
            <person name="Submissions S."/>
        </authorList>
    </citation>
    <scope>NUCLEOTIDE SEQUENCE [LARGE SCALE GENOMIC DNA]</scope>
    <source>
        <strain evidence="2">DSM 15366</strain>
    </source>
</reference>
<proteinExistence type="predicted"/>
<sequence length="122" mass="13664">MVLTFLGLYGGFKETGTSITEFFPELPKDDNNGLVIAGIVGTTMTGVFIASRSNLVQEQHWGLKDVKKENKDAISSMVIERNLPIFLLPFHTNSPHNENNLVYFVPLPPDISIHLKLLILRE</sequence>
<protein>
    <submittedName>
        <fullName evidence="1">Uncharacterized protein</fullName>
    </submittedName>
</protein>
<name>A0A1N6WMG8_9FLAO</name>
<dbReference type="EMBL" id="FTMA01000004">
    <property type="protein sequence ID" value="SIQ91294.1"/>
    <property type="molecule type" value="Genomic_DNA"/>
</dbReference>
<dbReference type="STRING" id="228959.SAMN05421797_104150"/>
<dbReference type="Proteomes" id="UP000186953">
    <property type="component" value="Unassembled WGS sequence"/>
</dbReference>
<gene>
    <name evidence="1" type="ORF">SAMN05421797_104150</name>
</gene>
<evidence type="ECO:0000313" key="2">
    <source>
        <dbReference type="Proteomes" id="UP000186953"/>
    </source>
</evidence>